<dbReference type="STRING" id="229919.GCA_001050195_03294"/>
<dbReference type="AlphaFoldDB" id="A0A3D1JGM5"/>
<sequence length="148" mass="16590">MSQLHRVQWKKIGGALLGAMGHTLGTWAAIMAVWAIWLAWKVFIQGYYSSDWRTPPEVYRLGLAIILLFSLPLSGEFLILSFVYRLFKITLTGWQVILSSVTLALSSLLLVLVLPEGGLPLLMMIIVLPLLATLWLNGKNQRLKRSQG</sequence>
<name>A0A3D1JGM5_9CHLR</name>
<feature type="transmembrane region" description="Helical" evidence="1">
    <location>
        <begin position="96"/>
        <end position="115"/>
    </location>
</feature>
<keyword evidence="1" id="KW-0472">Membrane</keyword>
<dbReference type="EMBL" id="DPBP01000031">
    <property type="protein sequence ID" value="HCE17731.1"/>
    <property type="molecule type" value="Genomic_DNA"/>
</dbReference>
<evidence type="ECO:0000313" key="3">
    <source>
        <dbReference type="Proteomes" id="UP000264141"/>
    </source>
</evidence>
<organism evidence="2 3">
    <name type="scientific">Anaerolinea thermolimosa</name>
    <dbReference type="NCBI Taxonomy" id="229919"/>
    <lineage>
        <taxon>Bacteria</taxon>
        <taxon>Bacillati</taxon>
        <taxon>Chloroflexota</taxon>
        <taxon>Anaerolineae</taxon>
        <taxon>Anaerolineales</taxon>
        <taxon>Anaerolineaceae</taxon>
        <taxon>Anaerolinea</taxon>
    </lineage>
</organism>
<comment type="caution">
    <text evidence="2">The sequence shown here is derived from an EMBL/GenBank/DDBJ whole genome shotgun (WGS) entry which is preliminary data.</text>
</comment>
<feature type="transmembrane region" description="Helical" evidence="1">
    <location>
        <begin position="12"/>
        <end position="40"/>
    </location>
</feature>
<dbReference type="Proteomes" id="UP000264141">
    <property type="component" value="Unassembled WGS sequence"/>
</dbReference>
<accession>A0A3D1JGM5</accession>
<keyword evidence="1" id="KW-0812">Transmembrane</keyword>
<feature type="transmembrane region" description="Helical" evidence="1">
    <location>
        <begin position="60"/>
        <end position="84"/>
    </location>
</feature>
<protein>
    <submittedName>
        <fullName evidence="2">Uncharacterized protein</fullName>
    </submittedName>
</protein>
<keyword evidence="1" id="KW-1133">Transmembrane helix</keyword>
<feature type="transmembrane region" description="Helical" evidence="1">
    <location>
        <begin position="121"/>
        <end position="138"/>
    </location>
</feature>
<evidence type="ECO:0000256" key="1">
    <source>
        <dbReference type="SAM" id="Phobius"/>
    </source>
</evidence>
<proteinExistence type="predicted"/>
<gene>
    <name evidence="2" type="ORF">DEQ80_07720</name>
</gene>
<reference evidence="2 3" key="1">
    <citation type="journal article" date="2018" name="Nat. Biotechnol.">
        <title>A standardized bacterial taxonomy based on genome phylogeny substantially revises the tree of life.</title>
        <authorList>
            <person name="Parks D.H."/>
            <person name="Chuvochina M."/>
            <person name="Waite D.W."/>
            <person name="Rinke C."/>
            <person name="Skarshewski A."/>
            <person name="Chaumeil P.A."/>
            <person name="Hugenholtz P."/>
        </authorList>
    </citation>
    <scope>NUCLEOTIDE SEQUENCE [LARGE SCALE GENOMIC DNA]</scope>
    <source>
        <strain evidence="2">UBA8781</strain>
    </source>
</reference>
<evidence type="ECO:0000313" key="2">
    <source>
        <dbReference type="EMBL" id="HCE17731.1"/>
    </source>
</evidence>